<dbReference type="EMBL" id="FMZC01000019">
    <property type="protein sequence ID" value="SDE50798.1"/>
    <property type="molecule type" value="Genomic_DNA"/>
</dbReference>
<sequence>MTVIRGCFVLTLATMTLAGAAGAMGRSPPYPECPQASRDAMVGAIQQKLFEKHPNRRFEVSGLYYVPGEKLPFWHAQATTLNGSKQSTLFAMVYCDLSVELTALATGR</sequence>
<feature type="chain" id="PRO_5011723990" evidence="1">
    <location>
        <begin position="21"/>
        <end position="108"/>
    </location>
</feature>
<dbReference type="AlphaFoldDB" id="A0A1G7DGT8"/>
<dbReference type="RefSeq" id="WP_092745751.1">
    <property type="nucleotide sequence ID" value="NZ_FMZC01000019.1"/>
</dbReference>
<proteinExistence type="predicted"/>
<name>A0A1G7DGT8_9BURK</name>
<evidence type="ECO:0000313" key="2">
    <source>
        <dbReference type="EMBL" id="SDE50798.1"/>
    </source>
</evidence>
<gene>
    <name evidence="2" type="ORF">SAMN05192589_11932</name>
</gene>
<protein>
    <submittedName>
        <fullName evidence="2">Uncharacterized protein</fullName>
    </submittedName>
</protein>
<accession>A0A1G7DGT8</accession>
<reference evidence="2 3" key="1">
    <citation type="submission" date="2016-10" db="EMBL/GenBank/DDBJ databases">
        <authorList>
            <person name="de Groot N.N."/>
        </authorList>
    </citation>
    <scope>NUCLEOTIDE SEQUENCE [LARGE SCALE GENOMIC DNA]</scope>
    <source>
        <strain evidence="2 3">DSM 16619</strain>
    </source>
</reference>
<keyword evidence="1" id="KW-0732">Signal</keyword>
<keyword evidence="3" id="KW-1185">Reference proteome</keyword>
<evidence type="ECO:0000256" key="1">
    <source>
        <dbReference type="SAM" id="SignalP"/>
    </source>
</evidence>
<dbReference type="Proteomes" id="UP000198781">
    <property type="component" value="Unassembled WGS sequence"/>
</dbReference>
<feature type="signal peptide" evidence="1">
    <location>
        <begin position="1"/>
        <end position="20"/>
    </location>
</feature>
<organism evidence="2 3">
    <name type="scientific">Paracidovorax valerianellae</name>
    <dbReference type="NCBI Taxonomy" id="187868"/>
    <lineage>
        <taxon>Bacteria</taxon>
        <taxon>Pseudomonadati</taxon>
        <taxon>Pseudomonadota</taxon>
        <taxon>Betaproteobacteria</taxon>
        <taxon>Burkholderiales</taxon>
        <taxon>Comamonadaceae</taxon>
        <taxon>Paracidovorax</taxon>
    </lineage>
</organism>
<evidence type="ECO:0000313" key="3">
    <source>
        <dbReference type="Proteomes" id="UP000198781"/>
    </source>
</evidence>
<dbReference type="OrthoDB" id="9990852at2"/>